<reference evidence="2" key="1">
    <citation type="submission" date="2021-01" db="EMBL/GenBank/DDBJ databases">
        <title>Modified the classification status of verrucomicrobia.</title>
        <authorList>
            <person name="Feng X."/>
        </authorList>
    </citation>
    <scope>NUCLEOTIDE SEQUENCE</scope>
    <source>
        <strain evidence="2">KCTC 13126</strain>
    </source>
</reference>
<evidence type="ECO:0000313" key="3">
    <source>
        <dbReference type="Proteomes" id="UP000617628"/>
    </source>
</evidence>
<keyword evidence="1" id="KW-0732">Signal</keyword>
<proteinExistence type="predicted"/>
<dbReference type="EMBL" id="JAENIL010000028">
    <property type="protein sequence ID" value="MBK1878320.1"/>
    <property type="molecule type" value="Genomic_DNA"/>
</dbReference>
<dbReference type="Proteomes" id="UP000617628">
    <property type="component" value="Unassembled WGS sequence"/>
</dbReference>
<protein>
    <submittedName>
        <fullName evidence="2">Uncharacterized protein</fullName>
    </submittedName>
</protein>
<dbReference type="RefSeq" id="WP_200356532.1">
    <property type="nucleotide sequence ID" value="NZ_JAENIL010000028.1"/>
</dbReference>
<name>A0A934RV96_9BACT</name>
<feature type="chain" id="PRO_5037644424" evidence="1">
    <location>
        <begin position="23"/>
        <end position="249"/>
    </location>
</feature>
<sequence>MKKATPILATIILFFGNIALQAQPVAKTKVVVQSVSQKQIQTDAPCYIVFPEGADLETIEDSQIPQNIEATLRKMGYPIVADESAAVIFVNVKFETHEAFETEIKIKERGQIDYSNSASTKNYAAILGGGRYNQVAQAQNSSQNSDLPSILGPDGKIIDLAEQGTDGAEFKEGRDGTLIATIRPITFQVSAWSFDKVKEGQKPEQLWAVRTTYNNLREEDTVTQLEDLYKIASKYFGKNLKKEKLVTRK</sequence>
<comment type="caution">
    <text evidence="2">The sequence shown here is derived from an EMBL/GenBank/DDBJ whole genome shotgun (WGS) entry which is preliminary data.</text>
</comment>
<organism evidence="2 3">
    <name type="scientific">Pelagicoccus mobilis</name>
    <dbReference type="NCBI Taxonomy" id="415221"/>
    <lineage>
        <taxon>Bacteria</taxon>
        <taxon>Pseudomonadati</taxon>
        <taxon>Verrucomicrobiota</taxon>
        <taxon>Opitutia</taxon>
        <taxon>Puniceicoccales</taxon>
        <taxon>Pelagicoccaceae</taxon>
        <taxon>Pelagicoccus</taxon>
    </lineage>
</organism>
<evidence type="ECO:0000256" key="1">
    <source>
        <dbReference type="SAM" id="SignalP"/>
    </source>
</evidence>
<dbReference type="AlphaFoldDB" id="A0A934RV96"/>
<keyword evidence="3" id="KW-1185">Reference proteome</keyword>
<accession>A0A934RV96</accession>
<feature type="signal peptide" evidence="1">
    <location>
        <begin position="1"/>
        <end position="22"/>
    </location>
</feature>
<evidence type="ECO:0000313" key="2">
    <source>
        <dbReference type="EMBL" id="MBK1878320.1"/>
    </source>
</evidence>
<gene>
    <name evidence="2" type="ORF">JIN87_15675</name>
</gene>